<dbReference type="InterPro" id="IPR021109">
    <property type="entry name" value="Peptidase_aspartic_dom_sf"/>
</dbReference>
<accession>A0A7J6WZS3</accession>
<dbReference type="Proteomes" id="UP000554482">
    <property type="component" value="Unassembled WGS sequence"/>
</dbReference>
<dbReference type="GO" id="GO:0008233">
    <property type="term" value="F:peptidase activity"/>
    <property type="evidence" value="ECO:0007669"/>
    <property type="project" value="UniProtKB-KW"/>
</dbReference>
<evidence type="ECO:0000313" key="7">
    <source>
        <dbReference type="EMBL" id="KAF5202075.1"/>
    </source>
</evidence>
<dbReference type="Gene3D" id="2.40.70.10">
    <property type="entry name" value="Acid Proteases"/>
    <property type="match status" value="2"/>
</dbReference>
<protein>
    <submittedName>
        <fullName evidence="7">Aspartic proteinase nepenthesin-2</fullName>
    </submittedName>
</protein>
<evidence type="ECO:0000256" key="2">
    <source>
        <dbReference type="ARBA" id="ARBA00022670"/>
    </source>
</evidence>
<dbReference type="PANTHER" id="PTHR47967">
    <property type="entry name" value="OS07G0603500 PROTEIN-RELATED"/>
    <property type="match status" value="1"/>
</dbReference>
<gene>
    <name evidence="7" type="ORF">FRX31_008338</name>
</gene>
<organism evidence="7 8">
    <name type="scientific">Thalictrum thalictroides</name>
    <name type="common">Rue-anemone</name>
    <name type="synonym">Anemone thalictroides</name>
    <dbReference type="NCBI Taxonomy" id="46969"/>
    <lineage>
        <taxon>Eukaryota</taxon>
        <taxon>Viridiplantae</taxon>
        <taxon>Streptophyta</taxon>
        <taxon>Embryophyta</taxon>
        <taxon>Tracheophyta</taxon>
        <taxon>Spermatophyta</taxon>
        <taxon>Magnoliopsida</taxon>
        <taxon>Ranunculales</taxon>
        <taxon>Ranunculaceae</taxon>
        <taxon>Thalictroideae</taxon>
        <taxon>Thalictrum</taxon>
    </lineage>
</organism>
<dbReference type="GO" id="GO:0006508">
    <property type="term" value="P:proteolysis"/>
    <property type="evidence" value="ECO:0007669"/>
    <property type="project" value="UniProtKB-KW"/>
</dbReference>
<dbReference type="OrthoDB" id="1072226at2759"/>
<dbReference type="PANTHER" id="PTHR47967:SF128">
    <property type="entry name" value="ASPARTIC PROTEINASE CDR1-LIKE"/>
    <property type="match status" value="1"/>
</dbReference>
<dbReference type="Pfam" id="PF14541">
    <property type="entry name" value="TAXi_C"/>
    <property type="match status" value="1"/>
</dbReference>
<proteinExistence type="inferred from homology"/>
<keyword evidence="4" id="KW-0732">Signal</keyword>
<feature type="chain" id="PRO_5029760040" evidence="4">
    <location>
        <begin position="17"/>
        <end position="317"/>
    </location>
</feature>
<evidence type="ECO:0000259" key="6">
    <source>
        <dbReference type="Pfam" id="PF14543"/>
    </source>
</evidence>
<dbReference type="InterPro" id="IPR051708">
    <property type="entry name" value="Plant_Aspart_Prot_A1"/>
</dbReference>
<feature type="domain" description="Xylanase inhibitor N-terminal" evidence="6">
    <location>
        <begin position="89"/>
        <end position="160"/>
    </location>
</feature>
<dbReference type="AlphaFoldDB" id="A0A7J6WZS3"/>
<evidence type="ECO:0000256" key="3">
    <source>
        <dbReference type="ARBA" id="ARBA00022801"/>
    </source>
</evidence>
<feature type="domain" description="Xylanase inhibitor C-terminal" evidence="5">
    <location>
        <begin position="173"/>
        <end position="309"/>
    </location>
</feature>
<dbReference type="GO" id="GO:0005576">
    <property type="term" value="C:extracellular region"/>
    <property type="evidence" value="ECO:0007669"/>
    <property type="project" value="TreeGrafter"/>
</dbReference>
<dbReference type="EMBL" id="JABWDY010008611">
    <property type="protein sequence ID" value="KAF5202075.1"/>
    <property type="molecule type" value="Genomic_DNA"/>
</dbReference>
<evidence type="ECO:0000256" key="4">
    <source>
        <dbReference type="SAM" id="SignalP"/>
    </source>
</evidence>
<comment type="caution">
    <text evidence="7">The sequence shown here is derived from an EMBL/GenBank/DDBJ whole genome shotgun (WGS) entry which is preliminary data.</text>
</comment>
<evidence type="ECO:0000259" key="5">
    <source>
        <dbReference type="Pfam" id="PF14541"/>
    </source>
</evidence>
<dbReference type="InterPro" id="IPR032799">
    <property type="entry name" value="TAXi_C"/>
</dbReference>
<keyword evidence="2" id="KW-0645">Protease</keyword>
<keyword evidence="3" id="KW-0378">Hydrolase</keyword>
<sequence length="317" mass="35330">MVLLLLLQLVISKSNGFTLKLIHRDSIESPLYPGNLTLEERATRLLHIQTDARIKYYAKKIAIAASAKLQNMRPGNKHLAILARIDLHLRLIMVPLIIFGCGTNQEMRFETTPNKINGILGMGSGPHSLISQLGYRAQKRFSYCIPSRQNDNDNIYLRFGQEAAFRHGQQVHHLHFPPGYFDIRHDGSGGCVIDSGSPLTSLPQGAYIWLKNVVTQYFAQMQLPTKQKPHFDLCFPVPGPHQPFPLITFHFANADLQVGTTAFVGMDDAICLAFRSSGELGGISAIIGGLVQSYYRFVFNLATSTVSFAIEDCRRTS</sequence>
<dbReference type="SUPFAM" id="SSF50630">
    <property type="entry name" value="Acid proteases"/>
    <property type="match status" value="1"/>
</dbReference>
<dbReference type="InterPro" id="IPR032861">
    <property type="entry name" value="TAXi_N"/>
</dbReference>
<evidence type="ECO:0000256" key="1">
    <source>
        <dbReference type="ARBA" id="ARBA00007447"/>
    </source>
</evidence>
<reference evidence="7 8" key="1">
    <citation type="submission" date="2020-06" db="EMBL/GenBank/DDBJ databases">
        <title>Transcriptomic and genomic resources for Thalictrum thalictroides and T. hernandezii: Facilitating candidate gene discovery in an emerging model plant lineage.</title>
        <authorList>
            <person name="Arias T."/>
            <person name="Riano-Pachon D.M."/>
            <person name="Di Stilio V.S."/>
        </authorList>
    </citation>
    <scope>NUCLEOTIDE SEQUENCE [LARGE SCALE GENOMIC DNA]</scope>
    <source>
        <strain evidence="8">cv. WT478/WT964</strain>
        <tissue evidence="7">Leaves</tissue>
    </source>
</reference>
<dbReference type="Pfam" id="PF14543">
    <property type="entry name" value="TAXi_N"/>
    <property type="match status" value="1"/>
</dbReference>
<comment type="similarity">
    <text evidence="1">Belongs to the peptidase A1 family.</text>
</comment>
<keyword evidence="8" id="KW-1185">Reference proteome</keyword>
<evidence type="ECO:0000313" key="8">
    <source>
        <dbReference type="Proteomes" id="UP000554482"/>
    </source>
</evidence>
<name>A0A7J6WZS3_THATH</name>
<feature type="signal peptide" evidence="4">
    <location>
        <begin position="1"/>
        <end position="16"/>
    </location>
</feature>